<evidence type="ECO:0000313" key="3">
    <source>
        <dbReference type="EMBL" id="MPM76663.1"/>
    </source>
</evidence>
<dbReference type="InterPro" id="IPR052016">
    <property type="entry name" value="Bact_Sigma-Reg"/>
</dbReference>
<dbReference type="AlphaFoldDB" id="A0A645CI98"/>
<dbReference type="Gene3D" id="3.60.40.10">
    <property type="entry name" value="PPM-type phosphatase domain"/>
    <property type="match status" value="1"/>
</dbReference>
<evidence type="ECO:0000256" key="1">
    <source>
        <dbReference type="ARBA" id="ARBA00022801"/>
    </source>
</evidence>
<dbReference type="Pfam" id="PF07228">
    <property type="entry name" value="SpoIIE"/>
    <property type="match status" value="1"/>
</dbReference>
<evidence type="ECO:0000259" key="2">
    <source>
        <dbReference type="Pfam" id="PF07228"/>
    </source>
</evidence>
<dbReference type="PANTHER" id="PTHR43156:SF2">
    <property type="entry name" value="STAGE II SPORULATION PROTEIN E"/>
    <property type="match status" value="1"/>
</dbReference>
<reference evidence="3" key="1">
    <citation type="submission" date="2019-08" db="EMBL/GenBank/DDBJ databases">
        <authorList>
            <person name="Kucharzyk K."/>
            <person name="Murdoch R.W."/>
            <person name="Higgins S."/>
            <person name="Loffler F."/>
        </authorList>
    </citation>
    <scope>NUCLEOTIDE SEQUENCE</scope>
</reference>
<dbReference type="GO" id="GO:0016791">
    <property type="term" value="F:phosphatase activity"/>
    <property type="evidence" value="ECO:0007669"/>
    <property type="project" value="TreeGrafter"/>
</dbReference>
<name>A0A645CI98_9ZZZZ</name>
<accession>A0A645CI98</accession>
<sequence length="152" mass="17297">MTNLNSMLYDEFDKMGVFTTCLISKVNTAKNVMSVSNAGHYSPIIIEENGVVCREIECKKGIPIGIMDDAEYGNNTFKINKYPMICMYTDGVLEIKNETKEEYGTSRLEGFLKENFNLKPEHVIDNLKVELKEFAGKDSYDDDILVVMLKDK</sequence>
<protein>
    <recommendedName>
        <fullName evidence="2">PPM-type phosphatase domain-containing protein</fullName>
    </recommendedName>
</protein>
<dbReference type="EMBL" id="VSSQ01027419">
    <property type="protein sequence ID" value="MPM76663.1"/>
    <property type="molecule type" value="Genomic_DNA"/>
</dbReference>
<dbReference type="InterPro" id="IPR036457">
    <property type="entry name" value="PPM-type-like_dom_sf"/>
</dbReference>
<dbReference type="PANTHER" id="PTHR43156">
    <property type="entry name" value="STAGE II SPORULATION PROTEIN E-RELATED"/>
    <property type="match status" value="1"/>
</dbReference>
<keyword evidence="1" id="KW-0378">Hydrolase</keyword>
<gene>
    <name evidence="3" type="ORF">SDC9_123662</name>
</gene>
<dbReference type="InterPro" id="IPR001932">
    <property type="entry name" value="PPM-type_phosphatase-like_dom"/>
</dbReference>
<comment type="caution">
    <text evidence="3">The sequence shown here is derived from an EMBL/GenBank/DDBJ whole genome shotgun (WGS) entry which is preliminary data.</text>
</comment>
<proteinExistence type="predicted"/>
<organism evidence="3">
    <name type="scientific">bioreactor metagenome</name>
    <dbReference type="NCBI Taxonomy" id="1076179"/>
    <lineage>
        <taxon>unclassified sequences</taxon>
        <taxon>metagenomes</taxon>
        <taxon>ecological metagenomes</taxon>
    </lineage>
</organism>
<feature type="domain" description="PPM-type phosphatase" evidence="2">
    <location>
        <begin position="2"/>
        <end position="150"/>
    </location>
</feature>